<dbReference type="Pfam" id="PF12787">
    <property type="entry name" value="EcsC"/>
    <property type="match status" value="1"/>
</dbReference>
<dbReference type="EMBL" id="CABEEZ010000144">
    <property type="protein sequence ID" value="VTR57485.1"/>
    <property type="molecule type" value="Genomic_DNA"/>
</dbReference>
<proteinExistence type="predicted"/>
<evidence type="ECO:0000313" key="1">
    <source>
        <dbReference type="EMBL" id="VTR57485.1"/>
    </source>
</evidence>
<dbReference type="InterPro" id="IPR024787">
    <property type="entry name" value="EcsC"/>
</dbReference>
<name>A0A0F7H963_SERFO</name>
<protein>
    <submittedName>
        <fullName evidence="1">Uncharacterized protein/domain associated with GTPases</fullName>
    </submittedName>
</protein>
<accession>A0A0F7H963</accession>
<sequence length="222" mass="23461">MEQDKALTAGKVQKVLDWAYDKAVNGVTGLDSAQDIAESYMKKGGNQVDCVNALIRWQNTKAGTSGFVTGLGGAITLPVAIPANITSVMYIQIRMIAAIAHIGGYDLKDDNVRAFVYLCLCGNAAKDILKEAGVKIGMQLTRSAIKSVSGEVIKTINRAVGFRLLTKFGQKGGINLVKLVPLAGGIVGGTFDSISTNIIGNIARETFIGRDINSMADEVIAP</sequence>
<dbReference type="GeneID" id="30320186"/>
<dbReference type="AlphaFoldDB" id="A0A0F7H963"/>
<dbReference type="RefSeq" id="WP_024483231.1">
    <property type="nucleotide sequence ID" value="NZ_CAMKUH010000007.1"/>
</dbReference>
<reference evidence="1" key="1">
    <citation type="submission" date="2019-05" db="EMBL/GenBank/DDBJ databases">
        <authorList>
            <consortium name="Pathogen Informatics"/>
        </authorList>
    </citation>
    <scope>NUCLEOTIDE SEQUENCE [LARGE SCALE GENOMIC DNA]</scope>
    <source>
        <strain evidence="1">NCTC12965</strain>
    </source>
</reference>
<dbReference type="PANTHER" id="PTHR41260">
    <property type="entry name" value="PROTEIN ECSC"/>
    <property type="match status" value="1"/>
</dbReference>
<organism evidence="1">
    <name type="scientific">Serratia fonticola</name>
    <dbReference type="NCBI Taxonomy" id="47917"/>
    <lineage>
        <taxon>Bacteria</taxon>
        <taxon>Pseudomonadati</taxon>
        <taxon>Pseudomonadota</taxon>
        <taxon>Gammaproteobacteria</taxon>
        <taxon>Enterobacterales</taxon>
        <taxon>Yersiniaceae</taxon>
        <taxon>Serratia</taxon>
    </lineage>
</organism>
<dbReference type="KEGG" id="sfw:WN53_08415"/>
<gene>
    <name evidence="1" type="ORF">NCTC12965_07376</name>
</gene>
<dbReference type="PANTHER" id="PTHR41260:SF1">
    <property type="entry name" value="PROTEIN ECSC"/>
    <property type="match status" value="1"/>
</dbReference>